<keyword evidence="1" id="KW-0433">Leucine-rich repeat</keyword>
<dbReference type="SMART" id="SM00369">
    <property type="entry name" value="LRR_TYP"/>
    <property type="match status" value="8"/>
</dbReference>
<dbReference type="InterPro" id="IPR001611">
    <property type="entry name" value="Leu-rich_rpt"/>
</dbReference>
<keyword evidence="2 5" id="KW-0732">Signal</keyword>
<dbReference type="VEuPathDB" id="VectorBase:ISCI013314"/>
<sequence>MLLRLLLFVLSIGAAISEDMCGPSDCLCTPADGDNNVFMHCANRSLTEIPDFPPEPKAVLGLEAGHNSISKLTVFRKAPLKLLDLHYNRIGSLPAGVFSELNSLEVLDLSHNNIMELQPECFQGLEKLIVLNLTENFIETIQPKTFHEVPLLKQLSLAGNSFKMIDSQWFSNLNHMEHLDLRLLALSSLPEDVFHFLPVLTLLELSGNDFEDVPTEALRGAKSLKILHMEQNPIATLTWKSFKGMASIEELHLSSMPHLMSIEDNAFSSMSALRILDLANNPLLTRVSGNAFYVSPNNESTTLAEVYLAYANLSSLPFAGFDWCSIHVLDLRGNPWHCDCSLDWIRGCQFPPELTDHFLCNEPPELSGLPVIQLTQADLRCVQLSPARGGSPEDEHHHGHMSLRLLVVTAGLVIVLMVLGVVLVGFRRRDIRDWIQNRKRVGAVYYVKAQTEPGSRRVQPPTQRLTHRGHSVSQSWTIEVFASATPKRPYNASRTVTSRV</sequence>
<dbReference type="OrthoDB" id="635273at2759"/>
<dbReference type="VEuPathDB" id="VectorBase:ISCI024389"/>
<keyword evidence="4" id="KW-0472">Membrane</keyword>
<evidence type="ECO:0000256" key="3">
    <source>
        <dbReference type="ARBA" id="ARBA00022737"/>
    </source>
</evidence>
<dbReference type="VEuPathDB" id="VectorBase:ISCW013314"/>
<dbReference type="AlphaFoldDB" id="A0A4D5RLD8"/>
<evidence type="ECO:0000259" key="6">
    <source>
        <dbReference type="SMART" id="SM00082"/>
    </source>
</evidence>
<dbReference type="EMBL" id="GHJT01003530">
    <property type="protein sequence ID" value="MOY37501.1"/>
    <property type="molecule type" value="Transcribed_RNA"/>
</dbReference>
<evidence type="ECO:0000256" key="1">
    <source>
        <dbReference type="ARBA" id="ARBA00022614"/>
    </source>
</evidence>
<reference evidence="7" key="1">
    <citation type="submission" date="2019-04" db="EMBL/GenBank/DDBJ databases">
        <title>An insight into the mialome of Ixodes scapularis.</title>
        <authorList>
            <person name="Ribeiro J.M."/>
            <person name="Mather T.N."/>
            <person name="Karim S."/>
        </authorList>
    </citation>
    <scope>NUCLEOTIDE SEQUENCE</scope>
</reference>
<dbReference type="InterPro" id="IPR032675">
    <property type="entry name" value="LRR_dom_sf"/>
</dbReference>
<dbReference type="Pfam" id="PF13855">
    <property type="entry name" value="LRR_8"/>
    <property type="match status" value="2"/>
</dbReference>
<evidence type="ECO:0000256" key="2">
    <source>
        <dbReference type="ARBA" id="ARBA00022729"/>
    </source>
</evidence>
<keyword evidence="4" id="KW-0812">Transmembrane</keyword>
<dbReference type="PROSITE" id="PS51450">
    <property type="entry name" value="LRR"/>
    <property type="match status" value="1"/>
</dbReference>
<protein>
    <submittedName>
        <fullName evidence="7">Putative membrane glycoprotein lig-1</fullName>
    </submittedName>
</protein>
<dbReference type="Gene3D" id="3.80.10.10">
    <property type="entry name" value="Ribonuclease Inhibitor"/>
    <property type="match status" value="2"/>
</dbReference>
<feature type="chain" id="PRO_5020032028" evidence="5">
    <location>
        <begin position="18"/>
        <end position="500"/>
    </location>
</feature>
<evidence type="ECO:0000256" key="5">
    <source>
        <dbReference type="SAM" id="SignalP"/>
    </source>
</evidence>
<feature type="transmembrane region" description="Helical" evidence="4">
    <location>
        <begin position="405"/>
        <end position="426"/>
    </location>
</feature>
<evidence type="ECO:0000313" key="7">
    <source>
        <dbReference type="EMBL" id="MOY37501.1"/>
    </source>
</evidence>
<accession>A0A4D5RLD8</accession>
<name>A0A4D5RLD8_IXOSC</name>
<dbReference type="InterPro" id="IPR003591">
    <property type="entry name" value="Leu-rich_rpt_typical-subtyp"/>
</dbReference>
<dbReference type="VEuPathDB" id="VectorBase:ISCP_032092"/>
<feature type="domain" description="LRRCT" evidence="6">
    <location>
        <begin position="334"/>
        <end position="382"/>
    </location>
</feature>
<proteinExistence type="predicted"/>
<keyword evidence="3" id="KW-0677">Repeat</keyword>
<dbReference type="PANTHER" id="PTHR24366">
    <property type="entry name" value="IG(IMMUNOGLOBULIN) AND LRR(LEUCINE RICH REPEAT) DOMAINS"/>
    <property type="match status" value="1"/>
</dbReference>
<dbReference type="SMART" id="SM00082">
    <property type="entry name" value="LRRCT"/>
    <property type="match status" value="1"/>
</dbReference>
<dbReference type="Pfam" id="PF01463">
    <property type="entry name" value="LRRCT"/>
    <property type="match status" value="1"/>
</dbReference>
<organism evidence="7">
    <name type="scientific">Ixodes scapularis</name>
    <name type="common">Black-legged tick</name>
    <name type="synonym">Deer tick</name>
    <dbReference type="NCBI Taxonomy" id="6945"/>
    <lineage>
        <taxon>Eukaryota</taxon>
        <taxon>Metazoa</taxon>
        <taxon>Ecdysozoa</taxon>
        <taxon>Arthropoda</taxon>
        <taxon>Chelicerata</taxon>
        <taxon>Arachnida</taxon>
        <taxon>Acari</taxon>
        <taxon>Parasitiformes</taxon>
        <taxon>Ixodida</taxon>
        <taxon>Ixodoidea</taxon>
        <taxon>Ixodidae</taxon>
        <taxon>Ixodinae</taxon>
        <taxon>Ixodes</taxon>
    </lineage>
</organism>
<evidence type="ECO:0000256" key="4">
    <source>
        <dbReference type="SAM" id="Phobius"/>
    </source>
</evidence>
<dbReference type="VEuPathDB" id="VectorBase:ISCW024389"/>
<dbReference type="PANTHER" id="PTHR24366:SF54">
    <property type="entry name" value="IMMUNOGLOBULIN SUPERFAMILY MEMBER 10"/>
    <property type="match status" value="1"/>
</dbReference>
<dbReference type="SUPFAM" id="SSF52058">
    <property type="entry name" value="L domain-like"/>
    <property type="match status" value="1"/>
</dbReference>
<dbReference type="InterPro" id="IPR000483">
    <property type="entry name" value="Cys-rich_flank_reg_C"/>
</dbReference>
<feature type="signal peptide" evidence="5">
    <location>
        <begin position="1"/>
        <end position="17"/>
    </location>
</feature>
<dbReference type="FunFam" id="3.80.10.10:FF:001664">
    <property type="entry name" value="Secreted protein, putative"/>
    <property type="match status" value="1"/>
</dbReference>
<keyword evidence="4" id="KW-1133">Transmembrane helix</keyword>